<sequence length="155" mass="17565">EIALLFTKWIDEETIGNKISKGFRYKFNLLFRGSLDGGSSKKFHVAVIQNSSLLVGGYNPLDWNGDTCKQTINSFLFILDYNDITNAIVSRVNRNNSRLAIGCFNSYGPCFGEGPDLYVPNNSNIWKFKAKTYPKLVDQNSLTISDYEVFQVEQI</sequence>
<keyword evidence="3" id="KW-1185">Reference proteome</keyword>
<dbReference type="EMBL" id="QKWP01005280">
    <property type="protein sequence ID" value="RIB00108.1"/>
    <property type="molecule type" value="Genomic_DNA"/>
</dbReference>
<feature type="domain" description="TLDc" evidence="1">
    <location>
        <begin position="26"/>
        <end position="152"/>
    </location>
</feature>
<organism evidence="2 3">
    <name type="scientific">Gigaspora rosea</name>
    <dbReference type="NCBI Taxonomy" id="44941"/>
    <lineage>
        <taxon>Eukaryota</taxon>
        <taxon>Fungi</taxon>
        <taxon>Fungi incertae sedis</taxon>
        <taxon>Mucoromycota</taxon>
        <taxon>Glomeromycotina</taxon>
        <taxon>Glomeromycetes</taxon>
        <taxon>Diversisporales</taxon>
        <taxon>Gigasporaceae</taxon>
        <taxon>Gigaspora</taxon>
    </lineage>
</organism>
<protein>
    <recommendedName>
        <fullName evidence="1">TLDc domain-containing protein</fullName>
    </recommendedName>
</protein>
<evidence type="ECO:0000313" key="2">
    <source>
        <dbReference type="EMBL" id="RIB00108.1"/>
    </source>
</evidence>
<dbReference type="Pfam" id="PF07534">
    <property type="entry name" value="TLD"/>
    <property type="match status" value="1"/>
</dbReference>
<comment type="caution">
    <text evidence="2">The sequence shown here is derived from an EMBL/GenBank/DDBJ whole genome shotgun (WGS) entry which is preliminary data.</text>
</comment>
<dbReference type="Proteomes" id="UP000266673">
    <property type="component" value="Unassembled WGS sequence"/>
</dbReference>
<proteinExistence type="predicted"/>
<evidence type="ECO:0000259" key="1">
    <source>
        <dbReference type="Pfam" id="PF07534"/>
    </source>
</evidence>
<reference evidence="2 3" key="1">
    <citation type="submission" date="2018-06" db="EMBL/GenBank/DDBJ databases">
        <title>Comparative genomics reveals the genomic features of Rhizophagus irregularis, R. cerebriforme, R. diaphanum and Gigaspora rosea, and their symbiotic lifestyle signature.</title>
        <authorList>
            <person name="Morin E."/>
            <person name="San Clemente H."/>
            <person name="Chen E.C.H."/>
            <person name="De La Providencia I."/>
            <person name="Hainaut M."/>
            <person name="Kuo A."/>
            <person name="Kohler A."/>
            <person name="Murat C."/>
            <person name="Tang N."/>
            <person name="Roy S."/>
            <person name="Loubradou J."/>
            <person name="Henrissat B."/>
            <person name="Grigoriev I.V."/>
            <person name="Corradi N."/>
            <person name="Roux C."/>
            <person name="Martin F.M."/>
        </authorList>
    </citation>
    <scope>NUCLEOTIDE SEQUENCE [LARGE SCALE GENOMIC DNA]</scope>
    <source>
        <strain evidence="2 3">DAOM 194757</strain>
    </source>
</reference>
<name>A0A397TT50_9GLOM</name>
<gene>
    <name evidence="2" type="ORF">C2G38_2235621</name>
</gene>
<dbReference type="AlphaFoldDB" id="A0A397TT50"/>
<accession>A0A397TT50</accession>
<dbReference type="InterPro" id="IPR006571">
    <property type="entry name" value="TLDc_dom"/>
</dbReference>
<evidence type="ECO:0000313" key="3">
    <source>
        <dbReference type="Proteomes" id="UP000266673"/>
    </source>
</evidence>
<dbReference type="OrthoDB" id="2436104at2759"/>
<feature type="non-terminal residue" evidence="2">
    <location>
        <position position="1"/>
    </location>
</feature>